<evidence type="ECO:0000313" key="2">
    <source>
        <dbReference type="Proteomes" id="UP001221924"/>
    </source>
</evidence>
<name>A0AAW6M930_9BACE</name>
<feature type="non-terminal residue" evidence="1">
    <location>
        <position position="110"/>
    </location>
</feature>
<dbReference type="SUPFAM" id="SSF51445">
    <property type="entry name" value="(Trans)glycosidases"/>
    <property type="match status" value="1"/>
</dbReference>
<reference evidence="1" key="1">
    <citation type="submission" date="2023-03" db="EMBL/GenBank/DDBJ databases">
        <title>DFI Biobank Strains.</title>
        <authorList>
            <person name="Mostad J."/>
            <person name="Paddock L."/>
            <person name="Medina S."/>
            <person name="Waligurski E."/>
            <person name="Barat B."/>
            <person name="Smith R."/>
            <person name="Burgo V."/>
            <person name="Metcalfe C."/>
            <person name="Woodson C."/>
            <person name="Sundararajan A."/>
            <person name="Ramaswamy R."/>
            <person name="Lin H."/>
            <person name="Pamer E.G."/>
        </authorList>
    </citation>
    <scope>NUCLEOTIDE SEQUENCE</scope>
    <source>
        <strain evidence="1">DFI.9.5</strain>
    </source>
</reference>
<dbReference type="AlphaFoldDB" id="A0AAW6M930"/>
<accession>A0AAW6M930</accession>
<dbReference type="InterPro" id="IPR017853">
    <property type="entry name" value="GH"/>
</dbReference>
<evidence type="ECO:0000313" key="1">
    <source>
        <dbReference type="EMBL" id="MDE8697746.1"/>
    </source>
</evidence>
<dbReference type="EMBL" id="JARFID010000221">
    <property type="protein sequence ID" value="MDE8697746.1"/>
    <property type="molecule type" value="Genomic_DNA"/>
</dbReference>
<sequence length="110" mass="12516">MLAVVAPAQNKVQKSIPTIYVDDGGVMRWSDTKNEASFFGVNYTLPFAHAYRAMGYLGVDRKTAIDRDVYHMARLGLNAYRILIWDVEISDAEGNLLENEHLELLDYLIH</sequence>
<organism evidence="1 2">
    <name type="scientific">Bacteroides cellulosilyticus</name>
    <dbReference type="NCBI Taxonomy" id="246787"/>
    <lineage>
        <taxon>Bacteria</taxon>
        <taxon>Pseudomonadati</taxon>
        <taxon>Bacteroidota</taxon>
        <taxon>Bacteroidia</taxon>
        <taxon>Bacteroidales</taxon>
        <taxon>Bacteroidaceae</taxon>
        <taxon>Bacteroides</taxon>
    </lineage>
</organism>
<comment type="caution">
    <text evidence="1">The sequence shown here is derived from an EMBL/GenBank/DDBJ whole genome shotgun (WGS) entry which is preliminary data.</text>
</comment>
<dbReference type="Gene3D" id="3.20.20.80">
    <property type="entry name" value="Glycosidases"/>
    <property type="match status" value="1"/>
</dbReference>
<dbReference type="Proteomes" id="UP001221924">
    <property type="component" value="Unassembled WGS sequence"/>
</dbReference>
<proteinExistence type="predicted"/>
<gene>
    <name evidence="1" type="ORF">PZH42_27180</name>
</gene>
<protein>
    <submittedName>
        <fullName evidence="1">Uncharacterized protein</fullName>
    </submittedName>
</protein>